<dbReference type="AlphaFoldDB" id="A0A0U3F7D3"/>
<dbReference type="Proteomes" id="UP000065151">
    <property type="component" value="Chromosome"/>
</dbReference>
<accession>A0A0U3F7D3</accession>
<evidence type="ECO:0000313" key="1">
    <source>
        <dbReference type="EMBL" id="ALV39769.1"/>
    </source>
</evidence>
<dbReference type="KEGG" id="psul:AU252_00145"/>
<organism evidence="1">
    <name type="scientific">Pseudarthrobacter sulfonivorans</name>
    <dbReference type="NCBI Taxonomy" id="121292"/>
    <lineage>
        <taxon>Bacteria</taxon>
        <taxon>Bacillati</taxon>
        <taxon>Actinomycetota</taxon>
        <taxon>Actinomycetes</taxon>
        <taxon>Micrococcales</taxon>
        <taxon>Micrococcaceae</taxon>
        <taxon>Pseudarthrobacter</taxon>
    </lineage>
</organism>
<dbReference type="RefSeq" id="WP_058928986.1">
    <property type="nucleotide sequence ID" value="NZ_CP013747.1"/>
</dbReference>
<gene>
    <name evidence="1" type="ORF">AU252_00145</name>
</gene>
<reference evidence="1 2" key="1">
    <citation type="submission" date="2015-12" db="EMBL/GenBank/DDBJ databases">
        <authorList>
            <person name="Shamseldin A."/>
            <person name="Moawad H."/>
            <person name="Abd El-Rahim W.M."/>
            <person name="Sadowsky M.J."/>
        </authorList>
    </citation>
    <scope>NUCLEOTIDE SEQUENCE [LARGE SCALE GENOMIC DNA]</scope>
    <source>
        <strain evidence="1 2">Ar51</strain>
    </source>
</reference>
<protein>
    <submittedName>
        <fullName evidence="1">Uncharacterized protein</fullName>
    </submittedName>
</protein>
<proteinExistence type="predicted"/>
<dbReference type="EMBL" id="CP013747">
    <property type="protein sequence ID" value="ALV39769.1"/>
    <property type="molecule type" value="Genomic_DNA"/>
</dbReference>
<sequence length="167" mass="18291">MVFALFALFDKWLWAWWLVPKFVQRPVLQGTWHGYLTIWAAWNPAKFHLVDSVLTDITSGVSAFRSDGCYFRLYECPIKGNTLRLLGQILVRSENTATDAVPIQVKNNTVSGIPGTTEPFLRLGLPVAAGADLTGNTGTGSKANNIHFGGTLIQNCAYRKAACGFVA</sequence>
<evidence type="ECO:0000313" key="2">
    <source>
        <dbReference type="Proteomes" id="UP000065151"/>
    </source>
</evidence>
<name>A0A0U3F7D3_9MICC</name>